<dbReference type="InterPro" id="IPR050951">
    <property type="entry name" value="Retrovirus_Pol_polyprotein"/>
</dbReference>
<sequence length="111" mass="12645">MDFVTHLPRSERGNTFLLLFQDMITSYAMCKPMSSTTAQDCAEAYEEVVVRNYGASSEIRHDRDPRLMSRKATLAYRPQANGQQERSGQTIMHSIRAYVEEPDQTDGDDHA</sequence>
<dbReference type="PANTHER" id="PTHR37984:SF5">
    <property type="entry name" value="PROTEIN NYNRIN-LIKE"/>
    <property type="match status" value="1"/>
</dbReference>
<comment type="caution">
    <text evidence="1">The sequence shown here is derived from an EMBL/GenBank/DDBJ whole genome shotgun (WGS) entry which is preliminary data.</text>
</comment>
<dbReference type="Gene3D" id="3.30.420.10">
    <property type="entry name" value="Ribonuclease H-like superfamily/Ribonuclease H"/>
    <property type="match status" value="1"/>
</dbReference>
<dbReference type="InterPro" id="IPR036397">
    <property type="entry name" value="RNaseH_sf"/>
</dbReference>
<gene>
    <name evidence="1" type="ORF">PHMEG_00011784</name>
</gene>
<dbReference type="Proteomes" id="UP000198211">
    <property type="component" value="Unassembled WGS sequence"/>
</dbReference>
<keyword evidence="1" id="KW-0695">RNA-directed DNA polymerase</keyword>
<accession>A0A225WAE3</accession>
<name>A0A225WAE3_9STRA</name>
<dbReference type="SUPFAM" id="SSF53098">
    <property type="entry name" value="Ribonuclease H-like"/>
    <property type="match status" value="1"/>
</dbReference>
<dbReference type="PANTHER" id="PTHR37984">
    <property type="entry name" value="PROTEIN CBG26694"/>
    <property type="match status" value="1"/>
</dbReference>
<organism evidence="1 2">
    <name type="scientific">Phytophthora megakarya</name>
    <dbReference type="NCBI Taxonomy" id="4795"/>
    <lineage>
        <taxon>Eukaryota</taxon>
        <taxon>Sar</taxon>
        <taxon>Stramenopiles</taxon>
        <taxon>Oomycota</taxon>
        <taxon>Peronosporomycetes</taxon>
        <taxon>Peronosporales</taxon>
        <taxon>Peronosporaceae</taxon>
        <taxon>Phytophthora</taxon>
    </lineage>
</organism>
<dbReference type="OrthoDB" id="114011at2759"/>
<proteinExistence type="predicted"/>
<dbReference type="EMBL" id="NBNE01001281">
    <property type="protein sequence ID" value="OWZ14696.1"/>
    <property type="molecule type" value="Genomic_DNA"/>
</dbReference>
<dbReference type="GO" id="GO:0003676">
    <property type="term" value="F:nucleic acid binding"/>
    <property type="evidence" value="ECO:0007669"/>
    <property type="project" value="InterPro"/>
</dbReference>
<keyword evidence="2" id="KW-1185">Reference proteome</keyword>
<dbReference type="InterPro" id="IPR012337">
    <property type="entry name" value="RNaseH-like_sf"/>
</dbReference>
<keyword evidence="1" id="KW-0548">Nucleotidyltransferase</keyword>
<keyword evidence="1" id="KW-0808">Transferase</keyword>
<dbReference type="GO" id="GO:0003964">
    <property type="term" value="F:RNA-directed DNA polymerase activity"/>
    <property type="evidence" value="ECO:0007669"/>
    <property type="project" value="UniProtKB-KW"/>
</dbReference>
<protein>
    <submittedName>
        <fullName evidence="1">Reverse transcriptase</fullName>
    </submittedName>
</protein>
<evidence type="ECO:0000313" key="1">
    <source>
        <dbReference type="EMBL" id="OWZ14696.1"/>
    </source>
</evidence>
<evidence type="ECO:0000313" key="2">
    <source>
        <dbReference type="Proteomes" id="UP000198211"/>
    </source>
</evidence>
<reference evidence="2" key="1">
    <citation type="submission" date="2017-03" db="EMBL/GenBank/DDBJ databases">
        <title>Phytopthora megakarya and P. palmivora, two closely related causual agents of cacao black pod achieved similar genome size and gene model numbers by different mechanisms.</title>
        <authorList>
            <person name="Ali S."/>
            <person name="Shao J."/>
            <person name="Larry D.J."/>
            <person name="Kronmiller B."/>
            <person name="Shen D."/>
            <person name="Strem M.D."/>
            <person name="Melnick R.L."/>
            <person name="Guiltinan M.J."/>
            <person name="Tyler B.M."/>
            <person name="Meinhardt L.W."/>
            <person name="Bailey B.A."/>
        </authorList>
    </citation>
    <scope>NUCLEOTIDE SEQUENCE [LARGE SCALE GENOMIC DNA]</scope>
    <source>
        <strain evidence="2">zdho120</strain>
    </source>
</reference>
<dbReference type="AlphaFoldDB" id="A0A225WAE3"/>